<evidence type="ECO:0000256" key="1">
    <source>
        <dbReference type="SAM" id="MobiDB-lite"/>
    </source>
</evidence>
<dbReference type="Proteomes" id="UP001153069">
    <property type="component" value="Unassembled WGS sequence"/>
</dbReference>
<feature type="domain" description="Helicase-associated" evidence="2">
    <location>
        <begin position="165"/>
        <end position="226"/>
    </location>
</feature>
<dbReference type="GO" id="GO:0004386">
    <property type="term" value="F:helicase activity"/>
    <property type="evidence" value="ECO:0007669"/>
    <property type="project" value="UniProtKB-KW"/>
</dbReference>
<evidence type="ECO:0000259" key="2">
    <source>
        <dbReference type="Pfam" id="PF03457"/>
    </source>
</evidence>
<dbReference type="AlphaFoldDB" id="A0A9N8E1R2"/>
<keyword evidence="3" id="KW-0547">Nucleotide-binding</keyword>
<organism evidence="3 4">
    <name type="scientific">Seminavis robusta</name>
    <dbReference type="NCBI Taxonomy" id="568900"/>
    <lineage>
        <taxon>Eukaryota</taxon>
        <taxon>Sar</taxon>
        <taxon>Stramenopiles</taxon>
        <taxon>Ochrophyta</taxon>
        <taxon>Bacillariophyta</taxon>
        <taxon>Bacillariophyceae</taxon>
        <taxon>Bacillariophycidae</taxon>
        <taxon>Naviculales</taxon>
        <taxon>Naviculaceae</taxon>
        <taxon>Seminavis</taxon>
    </lineage>
</organism>
<accession>A0A9N8E1R2</accession>
<keyword evidence="3" id="KW-0067">ATP-binding</keyword>
<dbReference type="Pfam" id="PF03457">
    <property type="entry name" value="HA"/>
    <property type="match status" value="3"/>
</dbReference>
<keyword evidence="4" id="KW-1185">Reference proteome</keyword>
<dbReference type="EMBL" id="CAICTM010000528">
    <property type="protein sequence ID" value="CAB9512325.1"/>
    <property type="molecule type" value="Genomic_DNA"/>
</dbReference>
<reference evidence="3" key="1">
    <citation type="submission" date="2020-06" db="EMBL/GenBank/DDBJ databases">
        <authorList>
            <consortium name="Plant Systems Biology data submission"/>
        </authorList>
    </citation>
    <scope>NUCLEOTIDE SEQUENCE</scope>
    <source>
        <strain evidence="3">D6</strain>
    </source>
</reference>
<feature type="domain" description="Helicase-associated" evidence="2">
    <location>
        <begin position="85"/>
        <end position="147"/>
    </location>
</feature>
<dbReference type="PANTHER" id="PTHR33418">
    <property type="entry name" value="HELICASE-ASSOCIATED"/>
    <property type="match status" value="1"/>
</dbReference>
<keyword evidence="3" id="KW-0347">Helicase</keyword>
<dbReference type="PANTHER" id="PTHR33418:SF1">
    <property type="entry name" value="HELICASE-ASSOCIATED DOMAIN-CONTAINING PROTEIN"/>
    <property type="match status" value="1"/>
</dbReference>
<feature type="region of interest" description="Disordered" evidence="1">
    <location>
        <begin position="303"/>
        <end position="358"/>
    </location>
</feature>
<sequence>MSLQQLPLAAAGKGEKSRHRTWDENYAELLKFHAQTGHSQVPMRWKEDPILGKWCSHNREYFLSGQLSQERIESLEAVDFVWSPHEKKWNDQFKKMVAFHKTHGHTKIKCHHAEDPSLGKWVARQREDYQMGRMNPQRKKKLDSIGFTFRITKGHKNKGGNAKTEAAWQRMYDQLLQFKEKHGHVNVPRLDADPNPLEKWVGAQRLKHTRDQLSKERVQKLESVGFIWKFQAKKSQEEWNKMFNMLKQCQIVREDGNSSFQPSLLGGTDASSLSRWIQRQKEKYKSHKLEVGRELLLRRLNFNFPERPPAPPAKKEDDEVLPNDSILMGDMGSNDNQKTEGTSQLLDAKPPASDNTVGQTVAESIRVLSKHMGMTPNQLTAKLAGNGHTDERAANPPPNKSNAFRRLMPLIVQLRDCTDEAVLRDCATFLARMVQRAKSNSSNEQAPLPDDNGDDDYYNLLLELAVDLDACGGDNGAIEACAIYFERYLKHASSGEKRSAVDLGGAESGFSNRPSKVAKFAGAMNTTTPLYL</sequence>
<proteinExistence type="predicted"/>
<evidence type="ECO:0000313" key="3">
    <source>
        <dbReference type="EMBL" id="CAB9512325.1"/>
    </source>
</evidence>
<keyword evidence="3" id="KW-0378">Hydrolase</keyword>
<name>A0A9N8E1R2_9STRA</name>
<comment type="caution">
    <text evidence="3">The sequence shown here is derived from an EMBL/GenBank/DDBJ whole genome shotgun (WGS) entry which is preliminary data.</text>
</comment>
<dbReference type="Gene3D" id="6.10.140.530">
    <property type="match status" value="3"/>
</dbReference>
<dbReference type="OrthoDB" id="93497at2759"/>
<dbReference type="InterPro" id="IPR005114">
    <property type="entry name" value="Helicase_assoc"/>
</dbReference>
<gene>
    <name evidence="3" type="ORF">SEMRO_529_G161100.1</name>
</gene>
<evidence type="ECO:0000313" key="4">
    <source>
        <dbReference type="Proteomes" id="UP001153069"/>
    </source>
</evidence>
<feature type="domain" description="Helicase-associated" evidence="2">
    <location>
        <begin position="20"/>
        <end position="80"/>
    </location>
</feature>
<protein>
    <submittedName>
        <fullName evidence="3">Helicase</fullName>
    </submittedName>
</protein>
<feature type="compositionally biased region" description="Polar residues" evidence="1">
    <location>
        <begin position="333"/>
        <end position="345"/>
    </location>
</feature>